<proteinExistence type="predicted"/>
<dbReference type="Proteomes" id="UP001054821">
    <property type="component" value="Chromosome 3"/>
</dbReference>
<dbReference type="AlphaFoldDB" id="A0AAD4ZBV0"/>
<keyword evidence="2" id="KW-1185">Reference proteome</keyword>
<gene>
    <name evidence="1" type="ORF">L3X38_018685</name>
</gene>
<organism evidence="1 2">
    <name type="scientific">Prunus dulcis</name>
    <name type="common">Almond</name>
    <name type="synonym">Amygdalus dulcis</name>
    <dbReference type="NCBI Taxonomy" id="3755"/>
    <lineage>
        <taxon>Eukaryota</taxon>
        <taxon>Viridiplantae</taxon>
        <taxon>Streptophyta</taxon>
        <taxon>Embryophyta</taxon>
        <taxon>Tracheophyta</taxon>
        <taxon>Spermatophyta</taxon>
        <taxon>Magnoliopsida</taxon>
        <taxon>eudicotyledons</taxon>
        <taxon>Gunneridae</taxon>
        <taxon>Pentapetalae</taxon>
        <taxon>rosids</taxon>
        <taxon>fabids</taxon>
        <taxon>Rosales</taxon>
        <taxon>Rosaceae</taxon>
        <taxon>Amygdaloideae</taxon>
        <taxon>Amygdaleae</taxon>
        <taxon>Prunus</taxon>
    </lineage>
</organism>
<name>A0AAD4ZBV0_PRUDU</name>
<dbReference type="EMBL" id="JAJFAZ020000003">
    <property type="protein sequence ID" value="KAI5339413.1"/>
    <property type="molecule type" value="Genomic_DNA"/>
</dbReference>
<protein>
    <submittedName>
        <fullName evidence="1">Uncharacterized protein</fullName>
    </submittedName>
</protein>
<evidence type="ECO:0000313" key="1">
    <source>
        <dbReference type="EMBL" id="KAI5339413.1"/>
    </source>
</evidence>
<comment type="caution">
    <text evidence="1">The sequence shown here is derived from an EMBL/GenBank/DDBJ whole genome shotgun (WGS) entry which is preliminary data.</text>
</comment>
<accession>A0AAD4ZBV0</accession>
<sequence length="105" mass="12570">MKVCEFFEIKLNFMARGQLHLPLTSRSLQITGFIKTKISMAFDFTLWVQFWLFKRNKLDVSAPNMEILRGNREDAKSGFFPHSYDLHVLIFFIYQITKMCQDEYF</sequence>
<evidence type="ECO:0000313" key="2">
    <source>
        <dbReference type="Proteomes" id="UP001054821"/>
    </source>
</evidence>
<reference evidence="1 2" key="1">
    <citation type="journal article" date="2022" name="G3 (Bethesda)">
        <title>Whole-genome sequence and methylome profiling of the almond [Prunus dulcis (Mill.) D.A. Webb] cultivar 'Nonpareil'.</title>
        <authorList>
            <person name="D'Amico-Willman K.M."/>
            <person name="Ouma W.Z."/>
            <person name="Meulia T."/>
            <person name="Sideli G.M."/>
            <person name="Gradziel T.M."/>
            <person name="Fresnedo-Ramirez J."/>
        </authorList>
    </citation>
    <scope>NUCLEOTIDE SEQUENCE [LARGE SCALE GENOMIC DNA]</scope>
    <source>
        <strain evidence="1">Clone GOH B32 T37-40</strain>
    </source>
</reference>